<organism evidence="2 3">
    <name type="scientific">candidate division WS6 bacterium 34_10</name>
    <dbReference type="NCBI Taxonomy" id="1641389"/>
    <lineage>
        <taxon>Bacteria</taxon>
        <taxon>Candidatus Dojkabacteria</taxon>
    </lineage>
</organism>
<dbReference type="EMBL" id="LGGO01000063">
    <property type="protein sequence ID" value="KUK77135.1"/>
    <property type="molecule type" value="Genomic_DNA"/>
</dbReference>
<protein>
    <submittedName>
        <fullName evidence="2">Uncharacterized protein</fullName>
    </submittedName>
</protein>
<dbReference type="Proteomes" id="UP000053904">
    <property type="component" value="Unassembled WGS sequence"/>
</dbReference>
<dbReference type="AlphaFoldDB" id="A0A101HHU4"/>
<proteinExistence type="predicted"/>
<name>A0A101HHU4_9BACT</name>
<accession>A0A101HHU4</accession>
<feature type="region of interest" description="Disordered" evidence="1">
    <location>
        <begin position="26"/>
        <end position="46"/>
    </location>
</feature>
<evidence type="ECO:0000313" key="3">
    <source>
        <dbReference type="Proteomes" id="UP000053904"/>
    </source>
</evidence>
<comment type="caution">
    <text evidence="2">The sequence shown here is derived from an EMBL/GenBank/DDBJ whole genome shotgun (WGS) entry which is preliminary data.</text>
</comment>
<gene>
    <name evidence="2" type="ORF">XD93_0517</name>
</gene>
<evidence type="ECO:0000313" key="2">
    <source>
        <dbReference type="EMBL" id="KUK77135.1"/>
    </source>
</evidence>
<evidence type="ECO:0000256" key="1">
    <source>
        <dbReference type="SAM" id="MobiDB-lite"/>
    </source>
</evidence>
<reference evidence="3" key="1">
    <citation type="journal article" date="2015" name="MBio">
        <title>Genome-Resolved Metagenomic Analysis Reveals Roles for Candidate Phyla and Other Microbial Community Members in Biogeochemical Transformations in Oil Reservoirs.</title>
        <authorList>
            <person name="Hu P."/>
            <person name="Tom L."/>
            <person name="Singh A."/>
            <person name="Thomas B.C."/>
            <person name="Baker B.J."/>
            <person name="Piceno Y.M."/>
            <person name="Andersen G.L."/>
            <person name="Banfield J.F."/>
        </authorList>
    </citation>
    <scope>NUCLEOTIDE SEQUENCE [LARGE SCALE GENOMIC DNA]</scope>
</reference>
<sequence>MAKKKSTIKKIRIHNPVTNSYYKIRQKSTSAGKKGSIMGKWSSKKK</sequence>